<dbReference type="AlphaFoldDB" id="A0A1H3MT47"/>
<dbReference type="STRING" id="418495.SAMN05216215_103545"/>
<dbReference type="OrthoDB" id="3685667at2"/>
<reference evidence="2" key="1">
    <citation type="submission" date="2016-10" db="EMBL/GenBank/DDBJ databases">
        <authorList>
            <person name="Varghese N."/>
            <person name="Submissions S."/>
        </authorList>
    </citation>
    <scope>NUCLEOTIDE SEQUENCE [LARGE SCALE GENOMIC DNA]</scope>
    <source>
        <strain evidence="2">CGMCC 4.3530</strain>
    </source>
</reference>
<proteinExistence type="predicted"/>
<protein>
    <submittedName>
        <fullName evidence="1">Uncharacterized protein</fullName>
    </submittedName>
</protein>
<evidence type="ECO:0000313" key="1">
    <source>
        <dbReference type="EMBL" id="SDY79733.1"/>
    </source>
</evidence>
<organism evidence="1 2">
    <name type="scientific">Saccharopolyspora shandongensis</name>
    <dbReference type="NCBI Taxonomy" id="418495"/>
    <lineage>
        <taxon>Bacteria</taxon>
        <taxon>Bacillati</taxon>
        <taxon>Actinomycetota</taxon>
        <taxon>Actinomycetes</taxon>
        <taxon>Pseudonocardiales</taxon>
        <taxon>Pseudonocardiaceae</taxon>
        <taxon>Saccharopolyspora</taxon>
    </lineage>
</organism>
<accession>A0A1H3MT47</accession>
<name>A0A1H3MT47_9PSEU</name>
<keyword evidence="2" id="KW-1185">Reference proteome</keyword>
<gene>
    <name evidence="1" type="ORF">SAMN05216215_103545</name>
</gene>
<dbReference type="Proteomes" id="UP000199529">
    <property type="component" value="Unassembled WGS sequence"/>
</dbReference>
<dbReference type="EMBL" id="FNOK01000035">
    <property type="protein sequence ID" value="SDY79733.1"/>
    <property type="molecule type" value="Genomic_DNA"/>
</dbReference>
<sequence>MADETTVTFDSGAYRQLNVFVDGKDVEVREKFLKASSGIRLDPELGNRVKVGNPSWIAVQNFNNSLKELGASGEQMNRNFAKDWHTFSKALVKAQRVFEETDDLASYEASKFNAEFPEFGTGGSGSGTPPATA</sequence>
<evidence type="ECO:0000313" key="2">
    <source>
        <dbReference type="Proteomes" id="UP000199529"/>
    </source>
</evidence>
<dbReference type="RefSeq" id="WP_093271909.1">
    <property type="nucleotide sequence ID" value="NZ_FNOK01000035.1"/>
</dbReference>